<organism evidence="3 4">
    <name type="scientific">Pseudonocardia zijingensis</name>
    <dbReference type="NCBI Taxonomy" id="153376"/>
    <lineage>
        <taxon>Bacteria</taxon>
        <taxon>Bacillati</taxon>
        <taxon>Actinomycetota</taxon>
        <taxon>Actinomycetes</taxon>
        <taxon>Pseudonocardiales</taxon>
        <taxon>Pseudonocardiaceae</taxon>
        <taxon>Pseudonocardia</taxon>
    </lineage>
</organism>
<evidence type="ECO:0000313" key="3">
    <source>
        <dbReference type="EMBL" id="GAA0941496.1"/>
    </source>
</evidence>
<evidence type="ECO:0000313" key="4">
    <source>
        <dbReference type="Proteomes" id="UP001499967"/>
    </source>
</evidence>
<keyword evidence="2" id="KW-0560">Oxidoreductase</keyword>
<dbReference type="PANTHER" id="PTHR43639">
    <property type="entry name" value="OXIDOREDUCTASE, SHORT-CHAIN DEHYDROGENASE/REDUCTASE FAMILY (AFU_ORTHOLOGUE AFUA_5G02870)"/>
    <property type="match status" value="1"/>
</dbReference>
<dbReference type="RefSeq" id="WP_343942703.1">
    <property type="nucleotide sequence ID" value="NZ_BAAAHP010000104.1"/>
</dbReference>
<evidence type="ECO:0000256" key="2">
    <source>
        <dbReference type="ARBA" id="ARBA00023002"/>
    </source>
</evidence>
<name>A0ABN1QF11_9PSEU</name>
<dbReference type="EMBL" id="BAAAHP010000104">
    <property type="protein sequence ID" value="GAA0941496.1"/>
    <property type="molecule type" value="Genomic_DNA"/>
</dbReference>
<dbReference type="Gene3D" id="3.40.50.720">
    <property type="entry name" value="NAD(P)-binding Rossmann-like Domain"/>
    <property type="match status" value="1"/>
</dbReference>
<keyword evidence="4" id="KW-1185">Reference proteome</keyword>
<dbReference type="Proteomes" id="UP001499967">
    <property type="component" value="Unassembled WGS sequence"/>
</dbReference>
<proteinExistence type="inferred from homology"/>
<protein>
    <submittedName>
        <fullName evidence="3">SDR family oxidoreductase</fullName>
    </submittedName>
</protein>
<dbReference type="CDD" id="cd05233">
    <property type="entry name" value="SDR_c"/>
    <property type="match status" value="1"/>
</dbReference>
<accession>A0ABN1QF11</accession>
<comment type="caution">
    <text evidence="3">The sequence shown here is derived from an EMBL/GenBank/DDBJ whole genome shotgun (WGS) entry which is preliminary data.</text>
</comment>
<dbReference type="PRINTS" id="PR00081">
    <property type="entry name" value="GDHRDH"/>
</dbReference>
<dbReference type="InterPro" id="IPR002347">
    <property type="entry name" value="SDR_fam"/>
</dbReference>
<dbReference type="PRINTS" id="PR00080">
    <property type="entry name" value="SDRFAMILY"/>
</dbReference>
<comment type="similarity">
    <text evidence="1">Belongs to the short-chain dehydrogenases/reductases (SDR) family.</text>
</comment>
<sequence length="260" mass="28148">MTSDSRYATYPSLRDAVVLVSGGASGLGAEFVRQFAAQGARVGFVDVAVEAGEALVEAVAGDGHPRPLFRRCDVRDLDAYRGVIAEIAAELGDIRVLVNNAGHDERHSVATVEPKYWDELMRVNLDHQFFAAQAVAPAMRAARHGSIINMGSISAHVDLLDLPAYMTAKAGIEGLTRSLSREFGPDGVRVNCVLPGWIMTPRQLENWVTPEADAHRSAAQALPQRLEPADVARLVLWLAADDSRSCTGQHWVVDGGWMHS</sequence>
<dbReference type="PANTHER" id="PTHR43639:SF1">
    <property type="entry name" value="SHORT-CHAIN DEHYDROGENASE_REDUCTASE FAMILY PROTEIN"/>
    <property type="match status" value="1"/>
</dbReference>
<gene>
    <name evidence="3" type="ORF">GCM10009559_37040</name>
</gene>
<dbReference type="SUPFAM" id="SSF51735">
    <property type="entry name" value="NAD(P)-binding Rossmann-fold domains"/>
    <property type="match status" value="1"/>
</dbReference>
<evidence type="ECO:0000256" key="1">
    <source>
        <dbReference type="ARBA" id="ARBA00006484"/>
    </source>
</evidence>
<dbReference type="Pfam" id="PF13561">
    <property type="entry name" value="adh_short_C2"/>
    <property type="match status" value="1"/>
</dbReference>
<reference evidence="3 4" key="1">
    <citation type="journal article" date="2019" name="Int. J. Syst. Evol. Microbiol.">
        <title>The Global Catalogue of Microorganisms (GCM) 10K type strain sequencing project: providing services to taxonomists for standard genome sequencing and annotation.</title>
        <authorList>
            <consortium name="The Broad Institute Genomics Platform"/>
            <consortium name="The Broad Institute Genome Sequencing Center for Infectious Disease"/>
            <person name="Wu L."/>
            <person name="Ma J."/>
        </authorList>
    </citation>
    <scope>NUCLEOTIDE SEQUENCE [LARGE SCALE GENOMIC DNA]</scope>
    <source>
        <strain evidence="3 4">JCM 11117</strain>
    </source>
</reference>
<dbReference type="InterPro" id="IPR036291">
    <property type="entry name" value="NAD(P)-bd_dom_sf"/>
</dbReference>